<dbReference type="AlphaFoldDB" id="A0A7R7YSD4"/>
<dbReference type="EMBL" id="AP024237">
    <property type="protein sequence ID" value="BCO36731.1"/>
    <property type="molecule type" value="Genomic_DNA"/>
</dbReference>
<reference evidence="3 4" key="1">
    <citation type="submission" date="2020-12" db="EMBL/GenBank/DDBJ databases">
        <title>Complete genome sequence of Mycobacterium heckeshornense JCM 15655T, closely related to a pathogenic non-tuberculous mycobacterial species Mycobacterium xenopi.</title>
        <authorList>
            <person name="Yoshida M."/>
            <person name="Fukano H."/>
            <person name="Asakura T."/>
            <person name="Suzuki M."/>
            <person name="Hoshino Y."/>
        </authorList>
    </citation>
    <scope>NUCLEOTIDE SEQUENCE [LARGE SCALE GENOMIC DNA]</scope>
    <source>
        <strain evidence="3 4">JCM 15655</strain>
    </source>
</reference>
<dbReference type="Pfam" id="PF05305">
    <property type="entry name" value="DUF732"/>
    <property type="match status" value="1"/>
</dbReference>
<keyword evidence="2" id="KW-0472">Membrane</keyword>
<keyword evidence="2" id="KW-1133">Transmembrane helix</keyword>
<dbReference type="InterPro" id="IPR007969">
    <property type="entry name" value="DUF732"/>
</dbReference>
<gene>
    <name evidence="3" type="ORF">MHEC_31640</name>
</gene>
<evidence type="ECO:0000256" key="2">
    <source>
        <dbReference type="SAM" id="Phobius"/>
    </source>
</evidence>
<feature type="transmembrane region" description="Helical" evidence="2">
    <location>
        <begin position="79"/>
        <end position="102"/>
    </location>
</feature>
<accession>A0A7R7YSD4</accession>
<keyword evidence="2" id="KW-0812">Transmembrane</keyword>
<sequence>MRAYAQGMRDRDTIDAELRRLVALRRSMREHGGELSSRQLDELLDERLGHRVATSETTATCDETGRIMPRRSKRALRRAVPLMLLPLSLVTAATALVVMFAAHHQHPAAQPTQPPVAPPPGAQPHPIAPKPAVPQLDIVDKAFIDALSHEGVPVPSREYVISHGHAVCDFLARQPSLAEAVAFVQRTSVWDADQSTNVAAGAIVAYCPQYQPASPDQAQQAFQDALTDLQRIQGDLQGIRDDLQAIPGRR</sequence>
<proteinExistence type="predicted"/>
<organism evidence="3 4">
    <name type="scientific">Mycobacterium heckeshornense</name>
    <dbReference type="NCBI Taxonomy" id="110505"/>
    <lineage>
        <taxon>Bacteria</taxon>
        <taxon>Bacillati</taxon>
        <taxon>Actinomycetota</taxon>
        <taxon>Actinomycetes</taxon>
        <taxon>Mycobacteriales</taxon>
        <taxon>Mycobacteriaceae</taxon>
        <taxon>Mycobacterium</taxon>
    </lineage>
</organism>
<dbReference type="Proteomes" id="UP000595446">
    <property type="component" value="Chromosome"/>
</dbReference>
<evidence type="ECO:0000256" key="1">
    <source>
        <dbReference type="SAM" id="MobiDB-lite"/>
    </source>
</evidence>
<evidence type="ECO:0000313" key="3">
    <source>
        <dbReference type="EMBL" id="BCO36731.1"/>
    </source>
</evidence>
<feature type="region of interest" description="Disordered" evidence="1">
    <location>
        <begin position="108"/>
        <end position="131"/>
    </location>
</feature>
<evidence type="ECO:0000313" key="4">
    <source>
        <dbReference type="Proteomes" id="UP000595446"/>
    </source>
</evidence>
<keyword evidence="4" id="KW-1185">Reference proteome</keyword>
<protein>
    <submittedName>
        <fullName evidence="3">Uncharacterized protein</fullName>
    </submittedName>
</protein>
<feature type="compositionally biased region" description="Pro residues" evidence="1">
    <location>
        <begin position="112"/>
        <end position="131"/>
    </location>
</feature>
<name>A0A7R7YSD4_9MYCO</name>